<reference evidence="15 16" key="1">
    <citation type="journal article" date="2018" name="Genome Biol. Evol.">
        <title>Cladogenesis and Genomic Streamlining in Extracellular Endosymbionts of Tropical Stink Bugs.</title>
        <authorList>
            <person name="Otero-Bravo A."/>
            <person name="Goffredi S."/>
            <person name="Sabree Z.L."/>
        </authorList>
    </citation>
    <scope>NUCLEOTIDE SEQUENCE [LARGE SCALE GENOMIC DNA]</scope>
    <source>
        <strain evidence="15 16">SoEO</strain>
    </source>
</reference>
<evidence type="ECO:0000256" key="6">
    <source>
        <dbReference type="ARBA" id="ARBA00023239"/>
    </source>
</evidence>
<keyword evidence="12" id="KW-0460">Magnesium</keyword>
<evidence type="ECO:0000256" key="3">
    <source>
        <dbReference type="ARBA" id="ARBA00012053"/>
    </source>
</evidence>
<feature type="binding site" evidence="10">
    <location>
        <position position="218"/>
    </location>
    <ligand>
        <name>5-aminolevulinate</name>
        <dbReference type="ChEBI" id="CHEBI:356416"/>
        <label>1</label>
    </ligand>
</feature>
<dbReference type="PIRSF" id="PIRSF001415">
    <property type="entry name" value="Porphbilin_synth"/>
    <property type="match status" value="1"/>
</dbReference>
<dbReference type="CDD" id="cd00384">
    <property type="entry name" value="ALAD_PBGS"/>
    <property type="match status" value="1"/>
</dbReference>
<evidence type="ECO:0000256" key="13">
    <source>
        <dbReference type="RuleBase" id="RU000515"/>
    </source>
</evidence>
<dbReference type="SMART" id="SM01004">
    <property type="entry name" value="ALAD"/>
    <property type="match status" value="1"/>
</dbReference>
<comment type="caution">
    <text evidence="15">The sequence shown here is derived from an EMBL/GenBank/DDBJ whole genome shotgun (WGS) entry which is preliminary data.</text>
</comment>
<dbReference type="InterPro" id="IPR030656">
    <property type="entry name" value="ALAD_AS"/>
</dbReference>
<feature type="binding site" evidence="10">
    <location>
        <position position="314"/>
    </location>
    <ligand>
        <name>5-aminolevulinate</name>
        <dbReference type="ChEBI" id="CHEBI:356416"/>
        <label>2</label>
    </ligand>
</feature>
<evidence type="ECO:0000256" key="8">
    <source>
        <dbReference type="ARBA" id="ARBA00047651"/>
    </source>
</evidence>
<dbReference type="NCBIfam" id="NF006762">
    <property type="entry name" value="PRK09283.1"/>
    <property type="match status" value="1"/>
</dbReference>
<evidence type="ECO:0000256" key="1">
    <source>
        <dbReference type="ARBA" id="ARBA00004694"/>
    </source>
</evidence>
<evidence type="ECO:0000256" key="10">
    <source>
        <dbReference type="PIRSR" id="PIRSR001415-2"/>
    </source>
</evidence>
<evidence type="ECO:0000256" key="5">
    <source>
        <dbReference type="ARBA" id="ARBA00023133"/>
    </source>
</evidence>
<gene>
    <name evidence="15" type="ORF">CRV09_02400</name>
</gene>
<dbReference type="EMBL" id="PDKR01000003">
    <property type="protein sequence ID" value="PPI88523.1"/>
    <property type="molecule type" value="Genomic_DNA"/>
</dbReference>
<organism evidence="15 16">
    <name type="scientific">Candidatus Pantoea edessiphila</name>
    <dbReference type="NCBI Taxonomy" id="2044610"/>
    <lineage>
        <taxon>Bacteria</taxon>
        <taxon>Pseudomonadati</taxon>
        <taxon>Pseudomonadota</taxon>
        <taxon>Gammaproteobacteria</taxon>
        <taxon>Enterobacterales</taxon>
        <taxon>Erwiniaceae</taxon>
        <taxon>Pantoea</taxon>
    </lineage>
</organism>
<dbReference type="GO" id="GO:0008270">
    <property type="term" value="F:zinc ion binding"/>
    <property type="evidence" value="ECO:0007669"/>
    <property type="project" value="TreeGrafter"/>
</dbReference>
<name>A0A2P5T1T4_9GAMM</name>
<dbReference type="InterPro" id="IPR001731">
    <property type="entry name" value="ALAD"/>
</dbReference>
<dbReference type="EC" id="4.2.1.24" evidence="3 13"/>
<dbReference type="RefSeq" id="WP_136132565.1">
    <property type="nucleotide sequence ID" value="NZ_PDKR01000003.1"/>
</dbReference>
<comment type="similarity">
    <text evidence="2 14">Belongs to the ALAD family.</text>
</comment>
<keyword evidence="7 13" id="KW-0627">Porphyrin biosynthesis</keyword>
<dbReference type="Proteomes" id="UP000295937">
    <property type="component" value="Unassembled WGS sequence"/>
</dbReference>
<dbReference type="Gene3D" id="3.20.20.70">
    <property type="entry name" value="Aldolase class I"/>
    <property type="match status" value="1"/>
</dbReference>
<dbReference type="PANTHER" id="PTHR11458">
    <property type="entry name" value="DELTA-AMINOLEVULINIC ACID DEHYDRATASE"/>
    <property type="match status" value="1"/>
</dbReference>
<dbReference type="PRINTS" id="PR00144">
    <property type="entry name" value="DALDHYDRTASE"/>
</dbReference>
<feature type="binding site" evidence="11">
    <location>
        <position position="122"/>
    </location>
    <ligand>
        <name>Zn(2+)</name>
        <dbReference type="ChEBI" id="CHEBI:29105"/>
        <note>catalytic</note>
    </ligand>
</feature>
<dbReference type="GO" id="GO:0004655">
    <property type="term" value="F:porphobilinogen synthase activity"/>
    <property type="evidence" value="ECO:0007669"/>
    <property type="project" value="UniProtKB-EC"/>
</dbReference>
<keyword evidence="11" id="KW-0479">Metal-binding</keyword>
<sequence length="325" mass="36464">MKMINIDKRPRRLRVNVLMRKIFQECNLNLDKLVFPIFVEENLHDYKEIKTMPGIMRIPEKKLPYEIERIAKAGINMVLLFGISHKLDSLGSDTWNENGLIARIIRICKNTVPEIILISDICFCQYTDHGHCGVIRNNTVDNDQTLINMCKQAVVATAAGADFVAPSASMDGQVKNIRKALDLSGFNQTAIISYSTKFASSFYGPFREATGINITGDRNTYQINPMNRREAIRESLIDINEGADVLMVKPAGAYLDILRDIRGKTQLPLSAYQVSGEYSMIKFAAKAGAINEYKAILESLGSIRRAGADIIFSYFTLDLAEKKII</sequence>
<feature type="active site" description="Schiff-base intermediate with substrate" evidence="9">
    <location>
        <position position="197"/>
    </location>
</feature>
<comment type="subunit">
    <text evidence="13">Homooctamer.</text>
</comment>
<dbReference type="SUPFAM" id="SSF51569">
    <property type="entry name" value="Aldolase"/>
    <property type="match status" value="1"/>
</dbReference>
<accession>A0A2P5T1T4</accession>
<evidence type="ECO:0000256" key="4">
    <source>
        <dbReference type="ARBA" id="ARBA00020771"/>
    </source>
</evidence>
<evidence type="ECO:0000313" key="15">
    <source>
        <dbReference type="EMBL" id="PPI88523.1"/>
    </source>
</evidence>
<evidence type="ECO:0000256" key="11">
    <source>
        <dbReference type="PIRSR" id="PIRSR001415-3"/>
    </source>
</evidence>
<dbReference type="FunFam" id="3.20.20.70:FF:000019">
    <property type="entry name" value="Delta-aminolevulinic acid dehydratase"/>
    <property type="match status" value="1"/>
</dbReference>
<protein>
    <recommendedName>
        <fullName evidence="4 13">Delta-aminolevulinic acid dehydratase</fullName>
        <ecNumber evidence="3 13">4.2.1.24</ecNumber>
    </recommendedName>
</protein>
<keyword evidence="5" id="KW-0350">Heme biosynthesis</keyword>
<dbReference type="PROSITE" id="PS00169">
    <property type="entry name" value="D_ALA_DEHYDRATASE"/>
    <property type="match status" value="1"/>
</dbReference>
<feature type="active site" description="Schiff-base intermediate with substrate" evidence="9">
    <location>
        <position position="249"/>
    </location>
</feature>
<dbReference type="UniPathway" id="UPA00251">
    <property type="reaction ID" value="UER00318"/>
</dbReference>
<feature type="binding site" evidence="12">
    <location>
        <position position="234"/>
    </location>
    <ligand>
        <name>Mg(2+)</name>
        <dbReference type="ChEBI" id="CHEBI:18420"/>
    </ligand>
</feature>
<comment type="catalytic activity">
    <reaction evidence="8 13">
        <text>2 5-aminolevulinate = porphobilinogen + 2 H2O + H(+)</text>
        <dbReference type="Rhea" id="RHEA:24064"/>
        <dbReference type="ChEBI" id="CHEBI:15377"/>
        <dbReference type="ChEBI" id="CHEBI:15378"/>
        <dbReference type="ChEBI" id="CHEBI:58126"/>
        <dbReference type="ChEBI" id="CHEBI:356416"/>
        <dbReference type="EC" id="4.2.1.24"/>
    </reaction>
</comment>
<dbReference type="GO" id="GO:0006782">
    <property type="term" value="P:protoporphyrinogen IX biosynthetic process"/>
    <property type="evidence" value="ECO:0007669"/>
    <property type="project" value="UniProtKB-UniPathway"/>
</dbReference>
<keyword evidence="6 13" id="KW-0456">Lyase</keyword>
<dbReference type="GO" id="GO:0005829">
    <property type="term" value="C:cytosol"/>
    <property type="evidence" value="ECO:0007669"/>
    <property type="project" value="TreeGrafter"/>
</dbReference>
<evidence type="ECO:0000256" key="7">
    <source>
        <dbReference type="ARBA" id="ARBA00023244"/>
    </source>
</evidence>
<feature type="binding site" evidence="11">
    <location>
        <position position="124"/>
    </location>
    <ligand>
        <name>Zn(2+)</name>
        <dbReference type="ChEBI" id="CHEBI:29105"/>
        <note>catalytic</note>
    </ligand>
</feature>
<evidence type="ECO:0000313" key="16">
    <source>
        <dbReference type="Proteomes" id="UP000295937"/>
    </source>
</evidence>
<evidence type="ECO:0000256" key="2">
    <source>
        <dbReference type="ARBA" id="ARBA00008055"/>
    </source>
</evidence>
<dbReference type="AlphaFoldDB" id="A0A2P5T1T4"/>
<keyword evidence="11" id="KW-0862">Zinc</keyword>
<proteinExistence type="inferred from homology"/>
<feature type="binding site" evidence="10">
    <location>
        <position position="275"/>
    </location>
    <ligand>
        <name>5-aminolevulinate</name>
        <dbReference type="ChEBI" id="CHEBI:356416"/>
        <label>2</label>
    </ligand>
</feature>
<dbReference type="InterPro" id="IPR013785">
    <property type="entry name" value="Aldolase_TIM"/>
</dbReference>
<evidence type="ECO:0000256" key="9">
    <source>
        <dbReference type="PIRSR" id="PIRSR001415-1"/>
    </source>
</evidence>
<feature type="binding site" evidence="10">
    <location>
        <position position="207"/>
    </location>
    <ligand>
        <name>5-aminolevulinate</name>
        <dbReference type="ChEBI" id="CHEBI:356416"/>
        <label>1</label>
    </ligand>
</feature>
<comment type="pathway">
    <text evidence="1">Porphyrin-containing compound metabolism; protoporphyrin-IX biosynthesis; coproporphyrinogen-III from 5-aminolevulinate: step 1/4.</text>
</comment>
<evidence type="ECO:0000256" key="14">
    <source>
        <dbReference type="RuleBase" id="RU004161"/>
    </source>
</evidence>
<dbReference type="PANTHER" id="PTHR11458:SF1">
    <property type="entry name" value="DELTA-AMINOLEVULINIC ACID DEHYDRATASE"/>
    <property type="match status" value="1"/>
</dbReference>
<feature type="binding site" evidence="11">
    <location>
        <position position="132"/>
    </location>
    <ligand>
        <name>Zn(2+)</name>
        <dbReference type="ChEBI" id="CHEBI:29105"/>
        <note>catalytic</note>
    </ligand>
</feature>
<dbReference type="OrthoDB" id="9805001at2"/>
<dbReference type="Pfam" id="PF00490">
    <property type="entry name" value="ALAD"/>
    <property type="match status" value="1"/>
</dbReference>
<evidence type="ECO:0000256" key="12">
    <source>
        <dbReference type="PIRSR" id="PIRSR001415-5"/>
    </source>
</evidence>